<dbReference type="GO" id="GO:0007059">
    <property type="term" value="P:chromosome segregation"/>
    <property type="evidence" value="ECO:0007669"/>
    <property type="project" value="UniProtKB-KW"/>
</dbReference>
<reference evidence="11" key="1">
    <citation type="journal article" date="2023" name="PhytoFront">
        <title>Draft Genome Resources of Seven Strains of Tilletia horrida, Causal Agent of Kernel Smut of Rice.</title>
        <authorList>
            <person name="Khanal S."/>
            <person name="Antony Babu S."/>
            <person name="Zhou X.G."/>
        </authorList>
    </citation>
    <scope>NUCLEOTIDE SEQUENCE</scope>
    <source>
        <strain evidence="11">TX3</strain>
    </source>
</reference>
<name>A0AAN6GF85_9BASI</name>
<dbReference type="InterPro" id="IPR007257">
    <property type="entry name" value="GINS_Psf2"/>
</dbReference>
<dbReference type="Gene3D" id="3.40.5.50">
    <property type="match status" value="1"/>
</dbReference>
<comment type="similarity">
    <text evidence="2">Belongs to the GINS2/PSF2 family.</text>
</comment>
<dbReference type="Pfam" id="PF25005">
    <property type="entry name" value="PSF2_N"/>
    <property type="match status" value="1"/>
</dbReference>
<dbReference type="Gene3D" id="1.20.58.1020">
    <property type="match status" value="1"/>
</dbReference>
<dbReference type="AlphaFoldDB" id="A0AAN6GF85"/>
<dbReference type="Pfam" id="PF05916">
    <property type="entry name" value="Sld5"/>
    <property type="match status" value="1"/>
</dbReference>
<evidence type="ECO:0000259" key="9">
    <source>
        <dbReference type="Pfam" id="PF05916"/>
    </source>
</evidence>
<evidence type="ECO:0000256" key="1">
    <source>
        <dbReference type="ARBA" id="ARBA00004123"/>
    </source>
</evidence>
<organism evidence="11 12">
    <name type="scientific">Tilletia horrida</name>
    <dbReference type="NCBI Taxonomy" id="155126"/>
    <lineage>
        <taxon>Eukaryota</taxon>
        <taxon>Fungi</taxon>
        <taxon>Dikarya</taxon>
        <taxon>Basidiomycota</taxon>
        <taxon>Ustilaginomycotina</taxon>
        <taxon>Exobasidiomycetes</taxon>
        <taxon>Tilletiales</taxon>
        <taxon>Tilletiaceae</taxon>
        <taxon>Tilletia</taxon>
    </lineage>
</organism>
<dbReference type="PANTHER" id="PTHR12772:SF0">
    <property type="entry name" value="DNA REPLICATION COMPLEX GINS PROTEIN PSF2"/>
    <property type="match status" value="1"/>
</dbReference>
<dbReference type="FunFam" id="3.40.5.50:FF:000001">
    <property type="entry name" value="DNA replication complex GINS protein PSF2"/>
    <property type="match status" value="1"/>
</dbReference>
<evidence type="ECO:0000256" key="7">
    <source>
        <dbReference type="ARBA" id="ARBA00023242"/>
    </source>
</evidence>
<dbReference type="InterPro" id="IPR056784">
    <property type="entry name" value="PSF2_N"/>
</dbReference>
<comment type="subcellular location">
    <subcellularLocation>
        <location evidence="1">Nucleus</location>
    </subcellularLocation>
</comment>
<accession>A0AAN6GF85</accession>
<evidence type="ECO:0000313" key="11">
    <source>
        <dbReference type="EMBL" id="KAK0530351.1"/>
    </source>
</evidence>
<evidence type="ECO:0000256" key="8">
    <source>
        <dbReference type="SAM" id="MobiDB-lite"/>
    </source>
</evidence>
<feature type="domain" description="GINS subunit" evidence="9">
    <location>
        <begin position="76"/>
        <end position="167"/>
    </location>
</feature>
<dbReference type="FunFam" id="1.20.58.1020:FF:000001">
    <property type="entry name" value="DNA replication complex GINS protein PSF2"/>
    <property type="match status" value="1"/>
</dbReference>
<keyword evidence="7" id="KW-0539">Nucleus</keyword>
<gene>
    <name evidence="11" type="primary">PSF2</name>
    <name evidence="11" type="ORF">OC842_003952</name>
</gene>
<dbReference type="SUPFAM" id="SSF158573">
    <property type="entry name" value="GINS helical bundle-like"/>
    <property type="match status" value="1"/>
</dbReference>
<evidence type="ECO:0000256" key="2">
    <source>
        <dbReference type="ARBA" id="ARBA00010565"/>
    </source>
</evidence>
<sequence length="333" mass="35258">MALPRSLASGLLPSEIEYIASTETEVSIVPLLAFDRVRLLGGIYGPFRPPAQTKVPLWLAAYLKRRNKCVIVPPAWLTVEALTETLRIETNTASFAEVPFHYVAVAKVLLDVAADDIPSSDQVRALLKDLREARQSKIMAGLEMINPVHLEMTNISALEIAELRPFFGTAFRELRAFQRNAAIANGELQQFGAGSSANANANAQLYEFDDYAKPAGGKRAGGAGDGAGAGAGGPGYGTGGFDFGPGIGDDEMMDYDGGATGRFGDAGDDDDDLDKGGAAARRGYTTRGRGSGAGAGDDASREKEGDEGEEEDDESGPGARRAARPMVEEYEMD</sequence>
<dbReference type="GO" id="GO:0000727">
    <property type="term" value="P:double-strand break repair via break-induced replication"/>
    <property type="evidence" value="ECO:0007669"/>
    <property type="project" value="TreeGrafter"/>
</dbReference>
<dbReference type="CDD" id="cd11712">
    <property type="entry name" value="GINS_A_psf2"/>
    <property type="match status" value="1"/>
</dbReference>
<dbReference type="InterPro" id="IPR036224">
    <property type="entry name" value="GINS_bundle-like_dom_sf"/>
</dbReference>
<dbReference type="GO" id="GO:0006260">
    <property type="term" value="P:DNA replication"/>
    <property type="evidence" value="ECO:0007669"/>
    <property type="project" value="UniProtKB-KW"/>
</dbReference>
<evidence type="ECO:0000256" key="5">
    <source>
        <dbReference type="ARBA" id="ARBA00022705"/>
    </source>
</evidence>
<proteinExistence type="inferred from homology"/>
<dbReference type="Proteomes" id="UP001176521">
    <property type="component" value="Unassembled WGS sequence"/>
</dbReference>
<dbReference type="EMBL" id="JAPDMQ010000217">
    <property type="protein sequence ID" value="KAK0530351.1"/>
    <property type="molecule type" value="Genomic_DNA"/>
</dbReference>
<keyword evidence="6" id="KW-0159">Chromosome partition</keyword>
<evidence type="ECO:0000256" key="3">
    <source>
        <dbReference type="ARBA" id="ARBA00013969"/>
    </source>
</evidence>
<comment type="caution">
    <text evidence="11">The sequence shown here is derived from an EMBL/GenBank/DDBJ whole genome shotgun (WGS) entry which is preliminary data.</text>
</comment>
<evidence type="ECO:0000313" key="12">
    <source>
        <dbReference type="Proteomes" id="UP001176521"/>
    </source>
</evidence>
<feature type="compositionally biased region" description="Low complexity" evidence="8">
    <location>
        <begin position="276"/>
        <end position="288"/>
    </location>
</feature>
<feature type="domain" description="DNA replication complex GINS protein PSF2 N-terminal" evidence="10">
    <location>
        <begin position="13"/>
        <end position="72"/>
    </location>
</feature>
<evidence type="ECO:0000256" key="4">
    <source>
        <dbReference type="ARBA" id="ARBA00015139"/>
    </source>
</evidence>
<feature type="region of interest" description="Disordered" evidence="8">
    <location>
        <begin position="241"/>
        <end position="333"/>
    </location>
</feature>
<dbReference type="PANTHER" id="PTHR12772">
    <property type="entry name" value="DNA REPLICATION COMPLEX GINS PROTEIN PSF2"/>
    <property type="match status" value="1"/>
</dbReference>
<evidence type="ECO:0000256" key="6">
    <source>
        <dbReference type="ARBA" id="ARBA00022829"/>
    </source>
</evidence>
<evidence type="ECO:0000259" key="10">
    <source>
        <dbReference type="Pfam" id="PF25005"/>
    </source>
</evidence>
<keyword evidence="12" id="KW-1185">Reference proteome</keyword>
<dbReference type="CDD" id="cd21694">
    <property type="entry name" value="GINS_B_Psf2"/>
    <property type="match status" value="1"/>
</dbReference>
<dbReference type="GO" id="GO:0000811">
    <property type="term" value="C:GINS complex"/>
    <property type="evidence" value="ECO:0007669"/>
    <property type="project" value="TreeGrafter"/>
</dbReference>
<keyword evidence="5" id="KW-0235">DNA replication</keyword>
<protein>
    <recommendedName>
        <fullName evidence="4">DNA replication complex GINS protein PSF2</fullName>
    </recommendedName>
    <alternativeName>
        <fullName evidence="3">DNA replication complex GINS protein psf2</fullName>
    </alternativeName>
</protein>
<dbReference type="SUPFAM" id="SSF160059">
    <property type="entry name" value="PriA/YqbF domain"/>
    <property type="match status" value="1"/>
</dbReference>
<feature type="compositionally biased region" description="Acidic residues" evidence="8">
    <location>
        <begin position="305"/>
        <end position="315"/>
    </location>
</feature>
<dbReference type="InterPro" id="IPR021151">
    <property type="entry name" value="GINS_A"/>
</dbReference>